<keyword evidence="3" id="KW-1185">Reference proteome</keyword>
<dbReference type="InterPro" id="IPR053237">
    <property type="entry name" value="Natterin_C"/>
</dbReference>
<protein>
    <recommendedName>
        <fullName evidence="1">Agglutinin domain-containing protein</fullName>
    </recommendedName>
</protein>
<evidence type="ECO:0000313" key="3">
    <source>
        <dbReference type="Proteomes" id="UP001443914"/>
    </source>
</evidence>
<evidence type="ECO:0000313" key="2">
    <source>
        <dbReference type="EMBL" id="KAK9715567.1"/>
    </source>
</evidence>
<dbReference type="InterPro" id="IPR008998">
    <property type="entry name" value="Agglutinin"/>
</dbReference>
<dbReference type="SUPFAM" id="SSF50382">
    <property type="entry name" value="Agglutinin"/>
    <property type="match status" value="2"/>
</dbReference>
<accession>A0AAW1KCP0</accession>
<dbReference type="Gene3D" id="2.80.10.50">
    <property type="match status" value="2"/>
</dbReference>
<dbReference type="EMBL" id="JBDFQZ010000006">
    <property type="protein sequence ID" value="KAK9715567.1"/>
    <property type="molecule type" value="Genomic_DNA"/>
</dbReference>
<dbReference type="PANTHER" id="PTHR39244:SF5">
    <property type="entry name" value="NATTERIN-3-LIKE"/>
    <property type="match status" value="1"/>
</dbReference>
<feature type="domain" description="Agglutinin" evidence="1">
    <location>
        <begin position="165"/>
        <end position="344"/>
    </location>
</feature>
<dbReference type="EMBL" id="JBDFQZ010000006">
    <property type="protein sequence ID" value="KAK9715566.1"/>
    <property type="molecule type" value="Genomic_DNA"/>
</dbReference>
<sequence>MTSNAIIGDENMVIPRFIALKTIGEDTPKYLCTLSSSAHDAMGYLKFATTRVLDPLAKIELVPVRIGGNLYYHIRSCSLNRFWRESPTVQSWIVAAGKEAVTDEKSGDCTLFTLNVEGNTVTISPVRSGKSICLMPTVGEDKALSTGRGCTEVVKATMIDVGSIMVLPRYVSFKGKNGKYLKISKKDVIVDCLPGAYNAWNSSPYGYMPYSPWNGNSSTYECHTNLQFAAEDMSSKEAVFEVINTDDGLVRIKSTASGKFLHVREVTQWVEADIVDGENGYNPHPLRYMFEVIPADKDNANMVSLKSKSMGKFCTIKDGDFRRSDCLWAGADTPEEKAKLELVEPINQRTVHVVEFRLNEIVLISEEPIVAATCNFFNTSSIEQETKLEKTIKDTKTNTWNNGISTTKGFSFNLTSGIPDKVELGFTVSSETTKEYQWGKSIETSYETSGGGPIKVPAWKRVTGKLLASKATFEVPFTYTQTDRLSTGEIKTYQLQDGVFTGVIGYTFTTELVFENIHRL</sequence>
<dbReference type="CDD" id="cd20216">
    <property type="entry name" value="PFM_HFR-2-like"/>
    <property type="match status" value="1"/>
</dbReference>
<dbReference type="Proteomes" id="UP001443914">
    <property type="component" value="Unassembled WGS sequence"/>
</dbReference>
<dbReference type="Pfam" id="PF07468">
    <property type="entry name" value="Agglutinin"/>
    <property type="match status" value="1"/>
</dbReference>
<evidence type="ECO:0000259" key="1">
    <source>
        <dbReference type="SMART" id="SM00791"/>
    </source>
</evidence>
<dbReference type="SMART" id="SM00791">
    <property type="entry name" value="Agglutinin"/>
    <property type="match status" value="1"/>
</dbReference>
<dbReference type="PANTHER" id="PTHR39244">
    <property type="entry name" value="NATTERIN-4"/>
    <property type="match status" value="1"/>
</dbReference>
<gene>
    <name evidence="2" type="ORF">RND81_06G173400</name>
</gene>
<dbReference type="Gene3D" id="2.170.15.10">
    <property type="entry name" value="Proaerolysin, chain A, domain 3"/>
    <property type="match status" value="1"/>
</dbReference>
<dbReference type="AlphaFoldDB" id="A0AAW1KCP0"/>
<dbReference type="SUPFAM" id="SSF56973">
    <property type="entry name" value="Aerolisin/ETX pore-forming domain"/>
    <property type="match status" value="1"/>
</dbReference>
<name>A0AAW1KCP0_SAPOF</name>
<comment type="caution">
    <text evidence="2">The sequence shown here is derived from an EMBL/GenBank/DDBJ whole genome shotgun (WGS) entry which is preliminary data.</text>
</comment>
<organism evidence="2 3">
    <name type="scientific">Saponaria officinalis</name>
    <name type="common">Common soapwort</name>
    <name type="synonym">Lychnis saponaria</name>
    <dbReference type="NCBI Taxonomy" id="3572"/>
    <lineage>
        <taxon>Eukaryota</taxon>
        <taxon>Viridiplantae</taxon>
        <taxon>Streptophyta</taxon>
        <taxon>Embryophyta</taxon>
        <taxon>Tracheophyta</taxon>
        <taxon>Spermatophyta</taxon>
        <taxon>Magnoliopsida</taxon>
        <taxon>eudicotyledons</taxon>
        <taxon>Gunneridae</taxon>
        <taxon>Pentapetalae</taxon>
        <taxon>Caryophyllales</taxon>
        <taxon>Caryophyllaceae</taxon>
        <taxon>Caryophylleae</taxon>
        <taxon>Saponaria</taxon>
    </lineage>
</organism>
<proteinExistence type="predicted"/>
<dbReference type="InterPro" id="IPR036242">
    <property type="entry name" value="Agglutinin_dom_sf"/>
</dbReference>
<reference evidence="2 3" key="1">
    <citation type="submission" date="2024-03" db="EMBL/GenBank/DDBJ databases">
        <title>WGS assembly of Saponaria officinalis var. Norfolk2.</title>
        <authorList>
            <person name="Jenkins J."/>
            <person name="Shu S."/>
            <person name="Grimwood J."/>
            <person name="Barry K."/>
            <person name="Goodstein D."/>
            <person name="Schmutz J."/>
            <person name="Leebens-Mack J."/>
            <person name="Osbourn A."/>
        </authorList>
    </citation>
    <scope>NUCLEOTIDE SEQUENCE [LARGE SCALE GENOMIC DNA]</scope>
    <source>
        <strain evidence="3">cv. Norfolk2</strain>
        <strain evidence="2">JIC</strain>
        <tissue evidence="2">Leaf</tissue>
    </source>
</reference>